<keyword evidence="1" id="KW-0677">Repeat</keyword>
<feature type="repeat" description="RCC1" evidence="2">
    <location>
        <begin position="106"/>
        <end position="171"/>
    </location>
</feature>
<feature type="repeat" description="RCC1" evidence="2">
    <location>
        <begin position="172"/>
        <end position="230"/>
    </location>
</feature>
<evidence type="ECO:0000256" key="2">
    <source>
        <dbReference type="PROSITE-ProRule" id="PRU00235"/>
    </source>
</evidence>
<proteinExistence type="predicted"/>
<dbReference type="AlphaFoldDB" id="A0A078B7X3"/>
<dbReference type="EMBL" id="CCKQ01018522">
    <property type="protein sequence ID" value="CDW90494.1"/>
    <property type="molecule type" value="Genomic_DNA"/>
</dbReference>
<dbReference type="PRINTS" id="PR00633">
    <property type="entry name" value="RCCNDNSATION"/>
</dbReference>
<dbReference type="InterPro" id="IPR051210">
    <property type="entry name" value="Ub_ligase/GEF_domain"/>
</dbReference>
<organism evidence="4 5">
    <name type="scientific">Stylonychia lemnae</name>
    <name type="common">Ciliate</name>
    <dbReference type="NCBI Taxonomy" id="5949"/>
    <lineage>
        <taxon>Eukaryota</taxon>
        <taxon>Sar</taxon>
        <taxon>Alveolata</taxon>
        <taxon>Ciliophora</taxon>
        <taxon>Intramacronucleata</taxon>
        <taxon>Spirotrichea</taxon>
        <taxon>Stichotrichia</taxon>
        <taxon>Sporadotrichida</taxon>
        <taxon>Oxytrichidae</taxon>
        <taxon>Stylonychinae</taxon>
        <taxon>Stylonychia</taxon>
    </lineage>
</organism>
<evidence type="ECO:0000313" key="5">
    <source>
        <dbReference type="Proteomes" id="UP000039865"/>
    </source>
</evidence>
<dbReference type="Pfam" id="PF25390">
    <property type="entry name" value="WD40_RLD"/>
    <property type="match status" value="1"/>
</dbReference>
<feature type="repeat" description="RCC1" evidence="2">
    <location>
        <begin position="231"/>
        <end position="337"/>
    </location>
</feature>
<evidence type="ECO:0000259" key="3">
    <source>
        <dbReference type="Pfam" id="PF25390"/>
    </source>
</evidence>
<dbReference type="Proteomes" id="UP000039865">
    <property type="component" value="Unassembled WGS sequence"/>
</dbReference>
<dbReference type="OMA" id="WIPGSEY"/>
<feature type="domain" description="RCC1-like" evidence="3">
    <location>
        <begin position="17"/>
        <end position="344"/>
    </location>
</feature>
<dbReference type="PROSITE" id="PS50012">
    <property type="entry name" value="RCC1_3"/>
    <property type="match status" value="4"/>
</dbReference>
<evidence type="ECO:0000313" key="4">
    <source>
        <dbReference type="EMBL" id="CDW90494.1"/>
    </source>
</evidence>
<evidence type="ECO:0000256" key="1">
    <source>
        <dbReference type="ARBA" id="ARBA00022737"/>
    </source>
</evidence>
<dbReference type="InterPro" id="IPR000408">
    <property type="entry name" value="Reg_chr_condens"/>
</dbReference>
<keyword evidence="5" id="KW-1185">Reference proteome</keyword>
<dbReference type="PANTHER" id="PTHR22870">
    <property type="entry name" value="REGULATOR OF CHROMOSOME CONDENSATION"/>
    <property type="match status" value="1"/>
</dbReference>
<dbReference type="SUPFAM" id="SSF50985">
    <property type="entry name" value="RCC1/BLIP-II"/>
    <property type="match status" value="1"/>
</dbReference>
<gene>
    <name evidence="4" type="primary">Contig11862.g12697</name>
    <name evidence="4" type="ORF">STYLEM_19638</name>
</gene>
<dbReference type="OrthoDB" id="10256179at2759"/>
<reference evidence="4 5" key="1">
    <citation type="submission" date="2014-06" db="EMBL/GenBank/DDBJ databases">
        <authorList>
            <person name="Swart Estienne"/>
        </authorList>
    </citation>
    <scope>NUCLEOTIDE SEQUENCE [LARGE SCALE GENOMIC DNA]</scope>
    <source>
        <strain evidence="4 5">130c</strain>
    </source>
</reference>
<dbReference type="Gene3D" id="2.130.10.30">
    <property type="entry name" value="Regulator of chromosome condensation 1/beta-lactamase-inhibitor protein II"/>
    <property type="match status" value="1"/>
</dbReference>
<dbReference type="InterPro" id="IPR009091">
    <property type="entry name" value="RCC1/BLIP-II"/>
</dbReference>
<dbReference type="PANTHER" id="PTHR22870:SF408">
    <property type="entry name" value="OS09G0560450 PROTEIN"/>
    <property type="match status" value="1"/>
</dbReference>
<accession>A0A078B7X3</accession>
<sequence length="357" mass="40376">MPRLGPKATEIKQQLSIPKGVPTKIQSFDKLNVKKLHVGLRHSAAISNDGKLYTFGSGNWGPLGHGSEKDVRFDSPQMVEYFDKKNKKIVDVALGEYHTVALTSEGEVYTWGYGGKATLFNWMITQEVGALGHGDKKHHFYPKRVDFFDQHGIKIQKIVAGLYHTIAISTTGDLYTWGRGQFGVLGNASNQYSLIPMLNDEFRMMKETNPDIKIMKIDSADEYSAALMSDGQLYVWGKNDRGQLGTGNSIGIDMIESENVPVAINVIDNKDKSHLVKDFHPGQNTMIIQDLEDNIYKLGMKLDYQAKYVDIFNEEFKKEDVKQLSCGRKHYVVLNKENKLMVWGNVFKEKPYIWSIG</sequence>
<dbReference type="InParanoid" id="A0A078B7X3"/>
<name>A0A078B7X3_STYLE</name>
<protein>
    <recommendedName>
        <fullName evidence="3">RCC1-like domain-containing protein</fullName>
    </recommendedName>
</protein>
<dbReference type="FunCoup" id="A0A078B7X3">
    <property type="interactions" value="75"/>
</dbReference>
<feature type="repeat" description="RCC1" evidence="2">
    <location>
        <begin position="50"/>
        <end position="105"/>
    </location>
</feature>
<dbReference type="InterPro" id="IPR058923">
    <property type="entry name" value="RCC1-like_dom"/>
</dbReference>